<gene>
    <name evidence="6" type="ORF">DPQ25_10010</name>
</gene>
<keyword evidence="3" id="KW-0677">Repeat</keyword>
<dbReference type="FunFam" id="2.160.10.10:FF:000037">
    <property type="entry name" value="Streptogramin A acetyltransferase"/>
    <property type="match status" value="1"/>
</dbReference>
<dbReference type="PANTHER" id="PTHR43300:SF11">
    <property type="entry name" value="ACETYLTRANSFERASE RV3034C-RELATED"/>
    <property type="match status" value="1"/>
</dbReference>
<evidence type="ECO:0000313" key="7">
    <source>
        <dbReference type="Proteomes" id="UP000249377"/>
    </source>
</evidence>
<evidence type="ECO:0000256" key="4">
    <source>
        <dbReference type="ARBA" id="ARBA00023251"/>
    </source>
</evidence>
<name>A0A328UDX8_9FIRM</name>
<evidence type="ECO:0000256" key="3">
    <source>
        <dbReference type="ARBA" id="ARBA00022737"/>
    </source>
</evidence>
<keyword evidence="5" id="KW-0012">Acyltransferase</keyword>
<proteinExistence type="inferred from homology"/>
<evidence type="ECO:0000256" key="5">
    <source>
        <dbReference type="ARBA" id="ARBA00023315"/>
    </source>
</evidence>
<dbReference type="AlphaFoldDB" id="A0A328UDX8"/>
<keyword evidence="4" id="KW-0046">Antibiotic resistance</keyword>
<dbReference type="PANTHER" id="PTHR43300">
    <property type="entry name" value="ACETYLTRANSFERASE"/>
    <property type="match status" value="1"/>
</dbReference>
<dbReference type="Gene3D" id="2.160.10.10">
    <property type="entry name" value="Hexapeptide repeat proteins"/>
    <property type="match status" value="1"/>
</dbReference>
<reference evidence="6 7" key="1">
    <citation type="submission" date="2018-06" db="EMBL/GenBank/DDBJ databases">
        <title>Noncontiguous genome sequence of Ruminococcaceae bacterium ASD2818.</title>
        <authorList>
            <person name="Chaplin A.V."/>
            <person name="Sokolova S.R."/>
            <person name="Kochetkova T.O."/>
            <person name="Goltsov A.Y."/>
            <person name="Trofimov D.Y."/>
            <person name="Efimov B.A."/>
        </authorList>
    </citation>
    <scope>NUCLEOTIDE SEQUENCE [LARGE SCALE GENOMIC DNA]</scope>
    <source>
        <strain evidence="6 7">ASD2818</strain>
    </source>
</reference>
<sequence>MPVIPDPNAIFPNEYHTSCFIKNVVKAPNIQIGDYTYYDDPADPTGFERNNVLFNYPEFGDRLIIGKFCSIASGTQFVMGPANHRISSVTAYPFNVFGGAWQENTPPHIAQLPFKGDTVIGNDVWLGRECVVMPGVKIGDGAIVAAYSVVVKDVAPYSVAGGNPARFLKKRFDDELIELLLQVRWWDFKPEELVDFLPLLCSPDLELVRRALKTRLAERAPSGHLRPNTGG</sequence>
<dbReference type="GO" id="GO:0046677">
    <property type="term" value="P:response to antibiotic"/>
    <property type="evidence" value="ECO:0007669"/>
    <property type="project" value="UniProtKB-KW"/>
</dbReference>
<dbReference type="GO" id="GO:0016746">
    <property type="term" value="F:acyltransferase activity"/>
    <property type="evidence" value="ECO:0007669"/>
    <property type="project" value="UniProtKB-KW"/>
</dbReference>
<dbReference type="InterPro" id="IPR001451">
    <property type="entry name" value="Hexapep"/>
</dbReference>
<evidence type="ECO:0000256" key="2">
    <source>
        <dbReference type="ARBA" id="ARBA00022679"/>
    </source>
</evidence>
<evidence type="ECO:0000313" key="6">
    <source>
        <dbReference type="EMBL" id="RAQ28326.1"/>
    </source>
</evidence>
<dbReference type="RefSeq" id="WP_112333038.1">
    <property type="nucleotide sequence ID" value="NZ_QLYR01000006.1"/>
</dbReference>
<dbReference type="Pfam" id="PF00132">
    <property type="entry name" value="Hexapep"/>
    <property type="match status" value="1"/>
</dbReference>
<evidence type="ECO:0000256" key="1">
    <source>
        <dbReference type="ARBA" id="ARBA00007274"/>
    </source>
</evidence>
<accession>A0A328UDX8</accession>
<dbReference type="InterPro" id="IPR011004">
    <property type="entry name" value="Trimer_LpxA-like_sf"/>
</dbReference>
<dbReference type="CDD" id="cd03349">
    <property type="entry name" value="LbH_XAT"/>
    <property type="match status" value="1"/>
</dbReference>
<dbReference type="SUPFAM" id="SSF51161">
    <property type="entry name" value="Trimeric LpxA-like enzymes"/>
    <property type="match status" value="1"/>
</dbReference>
<dbReference type="Proteomes" id="UP000249377">
    <property type="component" value="Unassembled WGS sequence"/>
</dbReference>
<organism evidence="6 7">
    <name type="scientific">Hydrogeniiclostridium mannosilyticum</name>
    <dbReference type="NCBI Taxonomy" id="2764322"/>
    <lineage>
        <taxon>Bacteria</taxon>
        <taxon>Bacillati</taxon>
        <taxon>Bacillota</taxon>
        <taxon>Clostridia</taxon>
        <taxon>Eubacteriales</taxon>
        <taxon>Acutalibacteraceae</taxon>
        <taxon>Hydrogeniiclostridium</taxon>
    </lineage>
</organism>
<keyword evidence="7" id="KW-1185">Reference proteome</keyword>
<comment type="similarity">
    <text evidence="1">Belongs to the transferase hexapeptide repeat family.</text>
</comment>
<keyword evidence="2 6" id="KW-0808">Transferase</keyword>
<dbReference type="EMBL" id="QLYR01000006">
    <property type="protein sequence ID" value="RAQ28326.1"/>
    <property type="molecule type" value="Genomic_DNA"/>
</dbReference>
<dbReference type="InterPro" id="IPR050179">
    <property type="entry name" value="Trans_hexapeptide_repeat"/>
</dbReference>
<comment type="caution">
    <text evidence="6">The sequence shown here is derived from an EMBL/GenBank/DDBJ whole genome shotgun (WGS) entry which is preliminary data.</text>
</comment>
<protein>
    <submittedName>
        <fullName evidence="6">Chloramphenicol acetyltransferase</fullName>
    </submittedName>
</protein>